<accession>A0ABQ8VVQ7</accession>
<proteinExistence type="predicted"/>
<name>A0ABQ8VVQ7_9AGAR</name>
<comment type="caution">
    <text evidence="1">The sequence shown here is derived from an EMBL/GenBank/DDBJ whole genome shotgun (WGS) entry which is preliminary data.</text>
</comment>
<organism evidence="1 2">
    <name type="scientific">Lentinula lateritia</name>
    <dbReference type="NCBI Taxonomy" id="40482"/>
    <lineage>
        <taxon>Eukaryota</taxon>
        <taxon>Fungi</taxon>
        <taxon>Dikarya</taxon>
        <taxon>Basidiomycota</taxon>
        <taxon>Agaricomycotina</taxon>
        <taxon>Agaricomycetes</taxon>
        <taxon>Agaricomycetidae</taxon>
        <taxon>Agaricales</taxon>
        <taxon>Marasmiineae</taxon>
        <taxon>Omphalotaceae</taxon>
        <taxon>Lentinula</taxon>
    </lineage>
</organism>
<reference evidence="1" key="1">
    <citation type="submission" date="2022-08" db="EMBL/GenBank/DDBJ databases">
        <title>A Global Phylogenomic Analysis of the Shiitake Genus Lentinula.</title>
        <authorList>
            <consortium name="DOE Joint Genome Institute"/>
            <person name="Sierra-Patev S."/>
            <person name="Min B."/>
            <person name="Naranjo-Ortiz M."/>
            <person name="Looney B."/>
            <person name="Konkel Z."/>
            <person name="Slot J.C."/>
            <person name="Sakamoto Y."/>
            <person name="Steenwyk J.L."/>
            <person name="Rokas A."/>
            <person name="Carro J."/>
            <person name="Camarero S."/>
            <person name="Ferreira P."/>
            <person name="Molpeceres G."/>
            <person name="Ruiz-Duenas F.J."/>
            <person name="Serrano A."/>
            <person name="Henrissat B."/>
            <person name="Drula E."/>
            <person name="Hughes K.W."/>
            <person name="Mata J.L."/>
            <person name="Ishikawa N.K."/>
            <person name="Vargas-Isla R."/>
            <person name="Ushijima S."/>
            <person name="Smith C.A."/>
            <person name="Ahrendt S."/>
            <person name="Andreopoulos W."/>
            <person name="He G."/>
            <person name="Labutti K."/>
            <person name="Lipzen A."/>
            <person name="Ng V."/>
            <person name="Riley R."/>
            <person name="Sandor L."/>
            <person name="Barry K."/>
            <person name="Martinez A.T."/>
            <person name="Xiao Y."/>
            <person name="Gibbons J.G."/>
            <person name="Terashima K."/>
            <person name="Grigoriev I.V."/>
            <person name="Hibbett D.S."/>
        </authorList>
    </citation>
    <scope>NUCLEOTIDE SEQUENCE</scope>
    <source>
        <strain evidence="1">RHP3577 ss4</strain>
    </source>
</reference>
<keyword evidence="2" id="KW-1185">Reference proteome</keyword>
<dbReference type="EMBL" id="JANVFT010000007">
    <property type="protein sequence ID" value="KAJ4500096.1"/>
    <property type="molecule type" value="Genomic_DNA"/>
</dbReference>
<dbReference type="Proteomes" id="UP001150217">
    <property type="component" value="Unassembled WGS sequence"/>
</dbReference>
<gene>
    <name evidence="1" type="ORF">C8R41DRAFT_863430</name>
</gene>
<evidence type="ECO:0000313" key="2">
    <source>
        <dbReference type="Proteomes" id="UP001150217"/>
    </source>
</evidence>
<protein>
    <submittedName>
        <fullName evidence="1">Uncharacterized protein</fullName>
    </submittedName>
</protein>
<evidence type="ECO:0000313" key="1">
    <source>
        <dbReference type="EMBL" id="KAJ4500096.1"/>
    </source>
</evidence>
<sequence length="170" mass="18790">MVAKCERNNSTEMTTQRGVEASASFKLQYFNLHVIGVKWIRGKERVTTTATLKKRRRIWCPYGVRGQEGLDEAYEEGEKGEFGGGGGGRYRGGKWNHDTDVYHTATTVTTGNTSTKGLGNDRWIADICGGAGRTSEAKLYENRDLSTFSNPDTAIATAWSPYRLLTQGPD</sequence>